<dbReference type="GeneID" id="95427952"/>
<name>D7VN80_SPHSI</name>
<reference evidence="1" key="1">
    <citation type="submission" date="2010-07" db="EMBL/GenBank/DDBJ databases">
        <authorList>
            <person name="Muzny D."/>
            <person name="Qin X."/>
            <person name="Buhay C."/>
            <person name="Dugan-Rocha S."/>
            <person name="Ding Y."/>
            <person name="Chen G."/>
            <person name="Hawes A."/>
            <person name="Holder M."/>
            <person name="Jhangiani S."/>
            <person name="Johnson A."/>
            <person name="Khan Z."/>
            <person name="Li Z."/>
            <person name="Liu W."/>
            <person name="Liu X."/>
            <person name="Perez L."/>
            <person name="Shen H."/>
            <person name="Wang Q."/>
            <person name="Watt J."/>
            <person name="Xi L."/>
            <person name="Xin Y."/>
            <person name="Zhou J."/>
            <person name="Deng J."/>
            <person name="Jiang H."/>
            <person name="Liu Y."/>
            <person name="Qu J."/>
            <person name="Song X.-Z."/>
            <person name="Zhang L."/>
            <person name="Villasana D."/>
            <person name="Johnson A."/>
            <person name="Liu J."/>
            <person name="Liyanage D."/>
            <person name="Lorensuhewa L."/>
            <person name="Robinson T."/>
            <person name="Song A."/>
            <person name="Song B.-B."/>
            <person name="Dinh H."/>
            <person name="Thornton R."/>
            <person name="Coyle M."/>
            <person name="Francisco L."/>
            <person name="Jackson L."/>
            <person name="Javaid M."/>
            <person name="Korchina V."/>
            <person name="Kovar C."/>
            <person name="Mata R."/>
            <person name="Mathew T."/>
            <person name="Ngo R."/>
            <person name="Nguyen L."/>
            <person name="Nguyen N."/>
            <person name="Okwuonu G."/>
            <person name="Ongeri F."/>
            <person name="Pham C."/>
            <person name="Simmons D."/>
            <person name="Wilczek-Boney K."/>
            <person name="Hale W."/>
            <person name="Jakkamsetti A."/>
            <person name="Pham P."/>
            <person name="Ruth R."/>
            <person name="San Lucas F."/>
            <person name="Warren J."/>
            <person name="Zhang J."/>
            <person name="Zhao Z."/>
            <person name="Zhou C."/>
            <person name="Zhu D."/>
            <person name="Lee S."/>
            <person name="Bess C."/>
            <person name="Blankenburg K."/>
            <person name="Forbes L."/>
            <person name="Fu Q."/>
            <person name="Gubbala S."/>
            <person name="Hirani K."/>
            <person name="Jayaseelan J.C."/>
            <person name="Lara F."/>
            <person name="Munidasa M."/>
            <person name="Palculict T."/>
            <person name="Patil S."/>
            <person name="Pu L.-L."/>
            <person name="Saada N."/>
            <person name="Tang L."/>
            <person name="Weissenberger G."/>
            <person name="Zhu Y."/>
            <person name="Hemphill L."/>
            <person name="Shang Y."/>
            <person name="Youmans B."/>
            <person name="Ayvaz T."/>
            <person name="Ross M."/>
            <person name="Santibanez J."/>
            <person name="Aqrawi P."/>
            <person name="Gross S."/>
            <person name="Joshi V."/>
            <person name="Fowler G."/>
            <person name="Nazareth L."/>
            <person name="Reid J."/>
            <person name="Worley K."/>
            <person name="Petrosino J."/>
            <person name="Highlander S."/>
            <person name="Gibbs R."/>
        </authorList>
    </citation>
    <scope>NUCLEOTIDE SEQUENCE [LARGE SCALE GENOMIC DNA]</scope>
    <source>
        <strain evidence="1">ATCC 33861</strain>
    </source>
</reference>
<evidence type="ECO:0000313" key="1">
    <source>
        <dbReference type="EMBL" id="EFK57377.1"/>
    </source>
</evidence>
<keyword evidence="2" id="KW-1185">Reference proteome</keyword>
<dbReference type="Proteomes" id="UP000006258">
    <property type="component" value="Unassembled WGS sequence"/>
</dbReference>
<organism evidence="1 2">
    <name type="scientific">Sphingobacterium spiritivorum ATCC 33861</name>
    <dbReference type="NCBI Taxonomy" id="525373"/>
    <lineage>
        <taxon>Bacteria</taxon>
        <taxon>Pseudomonadati</taxon>
        <taxon>Bacteroidota</taxon>
        <taxon>Sphingobacteriia</taxon>
        <taxon>Sphingobacteriales</taxon>
        <taxon>Sphingobacteriaceae</taxon>
        <taxon>Sphingobacterium</taxon>
    </lineage>
</organism>
<dbReference type="STRING" id="525373.HMPREF0766_12450"/>
<gene>
    <name evidence="1" type="ORF">HMPREF0766_12450</name>
</gene>
<protein>
    <submittedName>
        <fullName evidence="1">Uncharacterized protein</fullName>
    </submittedName>
</protein>
<dbReference type="EMBL" id="ACHA02000011">
    <property type="protein sequence ID" value="EFK57377.1"/>
    <property type="molecule type" value="Genomic_DNA"/>
</dbReference>
<evidence type="ECO:0000313" key="2">
    <source>
        <dbReference type="Proteomes" id="UP000006258"/>
    </source>
</evidence>
<comment type="caution">
    <text evidence="1">The sequence shown here is derived from an EMBL/GenBank/DDBJ whole genome shotgun (WGS) entry which is preliminary data.</text>
</comment>
<sequence length="61" mass="7263">MKKIDLTFTEFQYLVLDGDDLPLFTFSDRMEAEKFKDECSNPNDFYTILKIPVNPNWKVIK</sequence>
<dbReference type="AlphaFoldDB" id="D7VN80"/>
<accession>D7VN80</accession>
<dbReference type="HOGENOM" id="CLU_2920432_0_0_10"/>
<proteinExistence type="predicted"/>
<dbReference type="RefSeq" id="WP_002992994.1">
    <property type="nucleotide sequence ID" value="NZ_GL379770.1"/>
</dbReference>